<reference evidence="2" key="1">
    <citation type="journal article" date="2019" name="Int. J. Syst. Evol. Microbiol.">
        <title>The Global Catalogue of Microorganisms (GCM) 10K type strain sequencing project: providing services to taxonomists for standard genome sequencing and annotation.</title>
        <authorList>
            <consortium name="The Broad Institute Genomics Platform"/>
            <consortium name="The Broad Institute Genome Sequencing Center for Infectious Disease"/>
            <person name="Wu L."/>
            <person name="Ma J."/>
        </authorList>
    </citation>
    <scope>NUCLEOTIDE SEQUENCE [LARGE SCALE GENOMIC DNA]</scope>
    <source>
        <strain evidence="2">CGMCC 4.7198</strain>
    </source>
</reference>
<evidence type="ECO:0000313" key="2">
    <source>
        <dbReference type="Proteomes" id="UP001596957"/>
    </source>
</evidence>
<sequence length="107" mass="12585">MQIQRLFAGLNLRCRFLVLDRPDVSDDGQTYVQIRLNDDLTMVVEYREGGPDSHYRAEVPLPAEQGGDELVTPVLLGWAFRREGWRGALPWVRWDVERERPWEKYPD</sequence>
<accession>A0ABW2VEM7</accession>
<name>A0ABW2VEM7_9ACTN</name>
<proteinExistence type="predicted"/>
<evidence type="ECO:0000313" key="1">
    <source>
        <dbReference type="EMBL" id="MFD0282177.1"/>
    </source>
</evidence>
<comment type="caution">
    <text evidence="1">The sequence shown here is derived from an EMBL/GenBank/DDBJ whole genome shotgun (WGS) entry which is preliminary data.</text>
</comment>
<keyword evidence="2" id="KW-1185">Reference proteome</keyword>
<organism evidence="1 2">
    <name type="scientific">Streptomyces lutosisoli</name>
    <dbReference type="NCBI Taxonomy" id="2665721"/>
    <lineage>
        <taxon>Bacteria</taxon>
        <taxon>Bacillati</taxon>
        <taxon>Actinomycetota</taxon>
        <taxon>Actinomycetes</taxon>
        <taxon>Kitasatosporales</taxon>
        <taxon>Streptomycetaceae</taxon>
        <taxon>Streptomyces</taxon>
    </lineage>
</organism>
<dbReference type="RefSeq" id="WP_381246830.1">
    <property type="nucleotide sequence ID" value="NZ_JBHTBI010000001.1"/>
</dbReference>
<dbReference type="Proteomes" id="UP001596957">
    <property type="component" value="Unassembled WGS sequence"/>
</dbReference>
<gene>
    <name evidence="1" type="ORF">ACFQZP_10845</name>
</gene>
<dbReference type="EMBL" id="JBHTEC010000001">
    <property type="protein sequence ID" value="MFD0282177.1"/>
    <property type="molecule type" value="Genomic_DNA"/>
</dbReference>
<protein>
    <submittedName>
        <fullName evidence="1">Uncharacterized protein</fullName>
    </submittedName>
</protein>